<dbReference type="EMBL" id="JARJCN010000121">
    <property type="protein sequence ID" value="KAJ7071883.1"/>
    <property type="molecule type" value="Genomic_DNA"/>
</dbReference>
<dbReference type="InterPro" id="IPR001965">
    <property type="entry name" value="Znf_PHD"/>
</dbReference>
<evidence type="ECO:0000256" key="4">
    <source>
        <dbReference type="ARBA" id="ARBA00022853"/>
    </source>
</evidence>
<dbReference type="GO" id="GO:0008270">
    <property type="term" value="F:zinc ion binding"/>
    <property type="evidence" value="ECO:0007669"/>
    <property type="project" value="UniProtKB-KW"/>
</dbReference>
<keyword evidence="8" id="KW-1185">Reference proteome</keyword>
<sequence length="329" mass="35037">IRCLCKVSADDGFSIACDMCGRWAHAACVGVQREAVPEEWACWACAPERYPPGTGTTSSKRRRGSVSGRRAGEVLAAAAVGSTSPTPGVTALDEAALEDERTQYVLIDDDVVPHPSTQHKLRAYAAQWRGVSALAPPPGVPPHQHTPFVFPRAPAPHPTTLRALAAAPARQILPPTFGLHAAAPARPRALLARFPALITPSAAYLAAPANGYAHAGVPRRFVHLVGPPLDVALDARGVGGRARWVRSGCWPNAELRAYVCGGGDGAGWEGREGRGYERRGERDGVRTEEAARTHFGIFATRALRAGEEIVLGWEWDDGNAVHRVGEVAE</sequence>
<dbReference type="SMART" id="SM00317">
    <property type="entry name" value="SET"/>
    <property type="match status" value="1"/>
</dbReference>
<feature type="non-terminal residue" evidence="7">
    <location>
        <position position="329"/>
    </location>
</feature>
<evidence type="ECO:0000256" key="2">
    <source>
        <dbReference type="ARBA" id="ARBA00022771"/>
    </source>
</evidence>
<evidence type="ECO:0000259" key="6">
    <source>
        <dbReference type="PROSITE" id="PS50016"/>
    </source>
</evidence>
<organism evidence="7 8">
    <name type="scientific">Mycena belliarum</name>
    <dbReference type="NCBI Taxonomy" id="1033014"/>
    <lineage>
        <taxon>Eukaryota</taxon>
        <taxon>Fungi</taxon>
        <taxon>Dikarya</taxon>
        <taxon>Basidiomycota</taxon>
        <taxon>Agaricomycotina</taxon>
        <taxon>Agaricomycetes</taxon>
        <taxon>Agaricomycetidae</taxon>
        <taxon>Agaricales</taxon>
        <taxon>Marasmiineae</taxon>
        <taxon>Mycenaceae</taxon>
        <taxon>Mycena</taxon>
    </lineage>
</organism>
<evidence type="ECO:0000256" key="5">
    <source>
        <dbReference type="PROSITE-ProRule" id="PRU00146"/>
    </source>
</evidence>
<protein>
    <recommendedName>
        <fullName evidence="6">PHD-type domain-containing protein</fullName>
    </recommendedName>
</protein>
<dbReference type="PANTHER" id="PTHR46462:SF3">
    <property type="entry name" value="UPSET, ISOFORM A"/>
    <property type="match status" value="1"/>
</dbReference>
<dbReference type="InterPro" id="IPR011011">
    <property type="entry name" value="Znf_FYVE_PHD"/>
</dbReference>
<dbReference type="GO" id="GO:0034967">
    <property type="term" value="C:Set3 complex"/>
    <property type="evidence" value="ECO:0007669"/>
    <property type="project" value="TreeGrafter"/>
</dbReference>
<keyword evidence="4" id="KW-0156">Chromatin regulator</keyword>
<reference evidence="7" key="1">
    <citation type="submission" date="2023-03" db="EMBL/GenBank/DDBJ databases">
        <title>Massive genome expansion in bonnet fungi (Mycena s.s.) driven by repeated elements and novel gene families across ecological guilds.</title>
        <authorList>
            <consortium name="Lawrence Berkeley National Laboratory"/>
            <person name="Harder C.B."/>
            <person name="Miyauchi S."/>
            <person name="Viragh M."/>
            <person name="Kuo A."/>
            <person name="Thoen E."/>
            <person name="Andreopoulos B."/>
            <person name="Lu D."/>
            <person name="Skrede I."/>
            <person name="Drula E."/>
            <person name="Henrissat B."/>
            <person name="Morin E."/>
            <person name="Kohler A."/>
            <person name="Barry K."/>
            <person name="LaButti K."/>
            <person name="Morin E."/>
            <person name="Salamov A."/>
            <person name="Lipzen A."/>
            <person name="Mereny Z."/>
            <person name="Hegedus B."/>
            <person name="Baldrian P."/>
            <person name="Stursova M."/>
            <person name="Weitz H."/>
            <person name="Taylor A."/>
            <person name="Grigoriev I.V."/>
            <person name="Nagy L.G."/>
            <person name="Martin F."/>
            <person name="Kauserud H."/>
        </authorList>
    </citation>
    <scope>NUCLEOTIDE SEQUENCE</scope>
    <source>
        <strain evidence="7">CBHHK173m</strain>
    </source>
</reference>
<feature type="non-terminal residue" evidence="7">
    <location>
        <position position="1"/>
    </location>
</feature>
<dbReference type="Gene3D" id="3.30.40.10">
    <property type="entry name" value="Zinc/RING finger domain, C3HC4 (zinc finger)"/>
    <property type="match status" value="1"/>
</dbReference>
<dbReference type="AlphaFoldDB" id="A0AAD6TSF3"/>
<proteinExistence type="predicted"/>
<dbReference type="GO" id="GO:0006325">
    <property type="term" value="P:chromatin organization"/>
    <property type="evidence" value="ECO:0007669"/>
    <property type="project" value="UniProtKB-KW"/>
</dbReference>
<evidence type="ECO:0000313" key="7">
    <source>
        <dbReference type="EMBL" id="KAJ7071883.1"/>
    </source>
</evidence>
<keyword evidence="2 5" id="KW-0863">Zinc-finger</keyword>
<name>A0AAD6TSF3_9AGAR</name>
<comment type="caution">
    <text evidence="7">The sequence shown here is derived from an EMBL/GenBank/DDBJ whole genome shotgun (WGS) entry which is preliminary data.</text>
</comment>
<accession>A0AAD6TSF3</accession>
<dbReference type="Gene3D" id="2.170.270.10">
    <property type="entry name" value="SET domain"/>
    <property type="match status" value="1"/>
</dbReference>
<dbReference type="GO" id="GO:0006355">
    <property type="term" value="P:regulation of DNA-templated transcription"/>
    <property type="evidence" value="ECO:0007669"/>
    <property type="project" value="TreeGrafter"/>
</dbReference>
<gene>
    <name evidence="7" type="ORF">B0H15DRAFT_762865</name>
</gene>
<dbReference type="PANTHER" id="PTHR46462">
    <property type="entry name" value="UPSET, ISOFORM A"/>
    <property type="match status" value="1"/>
</dbReference>
<dbReference type="GO" id="GO:0070210">
    <property type="term" value="C:Rpd3L-Expanded complex"/>
    <property type="evidence" value="ECO:0007669"/>
    <property type="project" value="TreeGrafter"/>
</dbReference>
<keyword evidence="3" id="KW-0862">Zinc</keyword>
<dbReference type="Proteomes" id="UP001222325">
    <property type="component" value="Unassembled WGS sequence"/>
</dbReference>
<evidence type="ECO:0000256" key="1">
    <source>
        <dbReference type="ARBA" id="ARBA00022723"/>
    </source>
</evidence>
<dbReference type="SUPFAM" id="SSF57903">
    <property type="entry name" value="FYVE/PHD zinc finger"/>
    <property type="match status" value="1"/>
</dbReference>
<dbReference type="InterPro" id="IPR013083">
    <property type="entry name" value="Znf_RING/FYVE/PHD"/>
</dbReference>
<dbReference type="SMART" id="SM00249">
    <property type="entry name" value="PHD"/>
    <property type="match status" value="1"/>
</dbReference>
<dbReference type="InterPro" id="IPR019787">
    <property type="entry name" value="Znf_PHD-finger"/>
</dbReference>
<evidence type="ECO:0000256" key="3">
    <source>
        <dbReference type="ARBA" id="ARBA00022833"/>
    </source>
</evidence>
<dbReference type="InterPro" id="IPR046341">
    <property type="entry name" value="SET_dom_sf"/>
</dbReference>
<dbReference type="PROSITE" id="PS50016">
    <property type="entry name" value="ZF_PHD_2"/>
    <property type="match status" value="1"/>
</dbReference>
<dbReference type="Pfam" id="PF20826">
    <property type="entry name" value="PHD_5"/>
    <property type="match status" value="1"/>
</dbReference>
<evidence type="ECO:0000313" key="8">
    <source>
        <dbReference type="Proteomes" id="UP001222325"/>
    </source>
</evidence>
<dbReference type="InterPro" id="IPR001214">
    <property type="entry name" value="SET_dom"/>
</dbReference>
<feature type="domain" description="PHD-type" evidence="6">
    <location>
        <begin position="1"/>
        <end position="48"/>
    </location>
</feature>
<keyword evidence="1" id="KW-0479">Metal-binding</keyword>